<keyword evidence="1" id="KW-1015">Disulfide bond</keyword>
<proteinExistence type="predicted"/>
<comment type="caution">
    <text evidence="5">The sequence shown here is derived from an EMBL/GenBank/DDBJ whole genome shotgun (WGS) entry which is preliminary data.</text>
</comment>
<gene>
    <name evidence="5" type="ORF">AGOR_G00187410</name>
</gene>
<name>A0A8T3D1Z5_9TELE</name>
<feature type="chain" id="PRO_5035741625" description="C-type lectin domain-containing protein" evidence="3">
    <location>
        <begin position="21"/>
        <end position="312"/>
    </location>
</feature>
<dbReference type="AlphaFoldDB" id="A0A8T3D1Z5"/>
<feature type="domain" description="C-type lectin" evidence="4">
    <location>
        <begin position="140"/>
        <end position="251"/>
    </location>
</feature>
<feature type="signal peptide" evidence="3">
    <location>
        <begin position="1"/>
        <end position="20"/>
    </location>
</feature>
<evidence type="ECO:0000256" key="2">
    <source>
        <dbReference type="SAM" id="MobiDB-lite"/>
    </source>
</evidence>
<evidence type="ECO:0000313" key="5">
    <source>
        <dbReference type="EMBL" id="KAI1888658.1"/>
    </source>
</evidence>
<evidence type="ECO:0000256" key="1">
    <source>
        <dbReference type="ARBA" id="ARBA00023157"/>
    </source>
</evidence>
<dbReference type="InterPro" id="IPR018378">
    <property type="entry name" value="C-type_lectin_CS"/>
</dbReference>
<keyword evidence="3" id="KW-0732">Signal</keyword>
<feature type="compositionally biased region" description="Basic residues" evidence="2">
    <location>
        <begin position="300"/>
        <end position="312"/>
    </location>
</feature>
<dbReference type="PANTHER" id="PTHR45784:SF5">
    <property type="entry name" value="C-TYPE LECTIN DOMAIN FAMILY 20 MEMBER A-RELATED"/>
    <property type="match status" value="1"/>
</dbReference>
<reference evidence="5" key="1">
    <citation type="submission" date="2021-01" db="EMBL/GenBank/DDBJ databases">
        <authorList>
            <person name="Zahm M."/>
            <person name="Roques C."/>
            <person name="Cabau C."/>
            <person name="Klopp C."/>
            <person name="Donnadieu C."/>
            <person name="Jouanno E."/>
            <person name="Lampietro C."/>
            <person name="Louis A."/>
            <person name="Herpin A."/>
            <person name="Echchiki A."/>
            <person name="Berthelot C."/>
            <person name="Parey E."/>
            <person name="Roest-Crollius H."/>
            <person name="Braasch I."/>
            <person name="Postlethwait J."/>
            <person name="Bobe J."/>
            <person name="Montfort J."/>
            <person name="Bouchez O."/>
            <person name="Begum T."/>
            <person name="Mejri S."/>
            <person name="Adams A."/>
            <person name="Chen W.-J."/>
            <person name="Guiguen Y."/>
        </authorList>
    </citation>
    <scope>NUCLEOTIDE SEQUENCE</scope>
    <source>
        <tissue evidence="5">Blood</tissue>
    </source>
</reference>
<dbReference type="OrthoDB" id="6369810at2759"/>
<evidence type="ECO:0000313" key="6">
    <source>
        <dbReference type="Proteomes" id="UP000829720"/>
    </source>
</evidence>
<dbReference type="Pfam" id="PF00059">
    <property type="entry name" value="Lectin_C"/>
    <property type="match status" value="2"/>
</dbReference>
<organism evidence="5 6">
    <name type="scientific">Albula goreensis</name>
    <dbReference type="NCBI Taxonomy" id="1534307"/>
    <lineage>
        <taxon>Eukaryota</taxon>
        <taxon>Metazoa</taxon>
        <taxon>Chordata</taxon>
        <taxon>Craniata</taxon>
        <taxon>Vertebrata</taxon>
        <taxon>Euteleostomi</taxon>
        <taxon>Actinopterygii</taxon>
        <taxon>Neopterygii</taxon>
        <taxon>Teleostei</taxon>
        <taxon>Albuliformes</taxon>
        <taxon>Albulidae</taxon>
        <taxon>Albula</taxon>
    </lineage>
</organism>
<dbReference type="SUPFAM" id="SSF56436">
    <property type="entry name" value="C-type lectin-like"/>
    <property type="match status" value="2"/>
</dbReference>
<dbReference type="PROSITE" id="PS50041">
    <property type="entry name" value="C_TYPE_LECTIN_2"/>
    <property type="match status" value="2"/>
</dbReference>
<accession>A0A8T3D1Z5</accession>
<sequence length="312" mass="35938">MEHSVYLLLVLSGLYALCSCLCPRYHFVNELKTWTEAQSYCRENYTDLATIDDLEEVQRMMELVGSSHNHKCAWIGLERGTSWKWQWSLADRDFYSEGSSEFRAWASGEPSDVNENCAHIDAMGQWFDAMCTSQLHFICYDGSANKFVRVSVEKTWREAQTYCRNQHTDLASVRTLTENQEIKNMLTGGEIVWIGLYEDNWKWSDSGSSSFRNWMQAKPDGGDCAALAFDESDRGQWDDRLCGTLLPFFCYSAGATLSWSHPSVSDFLLQQIRRMLIEKGMPEDVDVIWKKQPNGDNFSVKKKKKVKKGDRK</sequence>
<feature type="domain" description="C-type lectin" evidence="4">
    <location>
        <begin position="25"/>
        <end position="140"/>
    </location>
</feature>
<dbReference type="PANTHER" id="PTHR45784">
    <property type="entry name" value="C-TYPE LECTIN DOMAIN FAMILY 20 MEMBER A-RELATED"/>
    <property type="match status" value="1"/>
</dbReference>
<dbReference type="SMART" id="SM00034">
    <property type="entry name" value="CLECT"/>
    <property type="match status" value="2"/>
</dbReference>
<dbReference type="PROSITE" id="PS00615">
    <property type="entry name" value="C_TYPE_LECTIN_1"/>
    <property type="match status" value="1"/>
</dbReference>
<dbReference type="InterPro" id="IPR016187">
    <property type="entry name" value="CTDL_fold"/>
</dbReference>
<dbReference type="InterPro" id="IPR001304">
    <property type="entry name" value="C-type_lectin-like"/>
</dbReference>
<keyword evidence="6" id="KW-1185">Reference proteome</keyword>
<protein>
    <recommendedName>
        <fullName evidence="4">C-type lectin domain-containing protein</fullName>
    </recommendedName>
</protein>
<evidence type="ECO:0000256" key="3">
    <source>
        <dbReference type="SAM" id="SignalP"/>
    </source>
</evidence>
<dbReference type="InterPro" id="IPR016186">
    <property type="entry name" value="C-type_lectin-like/link_sf"/>
</dbReference>
<evidence type="ECO:0000259" key="4">
    <source>
        <dbReference type="PROSITE" id="PS50041"/>
    </source>
</evidence>
<dbReference type="EMBL" id="JAERUA010000017">
    <property type="protein sequence ID" value="KAI1888658.1"/>
    <property type="molecule type" value="Genomic_DNA"/>
</dbReference>
<dbReference type="Proteomes" id="UP000829720">
    <property type="component" value="Unassembled WGS sequence"/>
</dbReference>
<dbReference type="Gene3D" id="3.10.100.10">
    <property type="entry name" value="Mannose-Binding Protein A, subunit A"/>
    <property type="match status" value="2"/>
</dbReference>
<feature type="region of interest" description="Disordered" evidence="2">
    <location>
        <begin position="293"/>
        <end position="312"/>
    </location>
</feature>